<dbReference type="Proteomes" id="UP000255355">
    <property type="component" value="Unassembled WGS sequence"/>
</dbReference>
<keyword evidence="1" id="KW-0472">Membrane</keyword>
<evidence type="ECO:0000313" key="2">
    <source>
        <dbReference type="EMBL" id="RDI47148.1"/>
    </source>
</evidence>
<keyword evidence="3" id="KW-1185">Reference proteome</keyword>
<sequence length="293" mass="30229">MSLRQATGYSGVRDVLACTAAELDRLRKWPAFWVVLGTWILLNLTFAYLFNYLAYTTGDSSRMSNGQPRDVLLQLMLPAAVPEVFTQGMAMFGGALMLVLGAMVTGSGYGWGSWKTVLTQGPARVSVMAGTVLALAAVVVALVCAAFVIDTGVAAVIGSVQDGSLALPSPGRALLGIVTGTVILGMWTLAGALVGAIARGPALAVGLGLVWVLVVENLLRGVGAIFSPIQAITDYLPGTAAGSLAGAMRTVGGSATPGVLDVLSRPVSFAVLGVYIAVFVGATVWLVKRRDMV</sequence>
<accession>A0A370GTX5</accession>
<name>A0A370GTX5_9NOCA</name>
<dbReference type="AlphaFoldDB" id="A0A370GTX5"/>
<keyword evidence="1" id="KW-1133">Transmembrane helix</keyword>
<evidence type="ECO:0000313" key="3">
    <source>
        <dbReference type="Proteomes" id="UP000255355"/>
    </source>
</evidence>
<dbReference type="GO" id="GO:0140359">
    <property type="term" value="F:ABC-type transporter activity"/>
    <property type="evidence" value="ECO:0007669"/>
    <property type="project" value="InterPro"/>
</dbReference>
<feature type="transmembrane region" description="Helical" evidence="1">
    <location>
        <begin position="31"/>
        <end position="55"/>
    </location>
</feature>
<proteinExistence type="predicted"/>
<dbReference type="STRING" id="1210089.GCA_001613165_04292"/>
<dbReference type="EMBL" id="QQAZ01000009">
    <property type="protein sequence ID" value="RDI47148.1"/>
    <property type="molecule type" value="Genomic_DNA"/>
</dbReference>
<dbReference type="GO" id="GO:0005886">
    <property type="term" value="C:plasma membrane"/>
    <property type="evidence" value="ECO:0007669"/>
    <property type="project" value="UniProtKB-SubCell"/>
</dbReference>
<comment type="caution">
    <text evidence="2">The sequence shown here is derived from an EMBL/GenBank/DDBJ whole genome shotgun (WGS) entry which is preliminary data.</text>
</comment>
<gene>
    <name evidence="2" type="ORF">DFR68_109147</name>
</gene>
<evidence type="ECO:0000256" key="1">
    <source>
        <dbReference type="SAM" id="Phobius"/>
    </source>
</evidence>
<keyword evidence="1" id="KW-0812">Transmembrane</keyword>
<feature type="transmembrane region" description="Helical" evidence="1">
    <location>
        <begin position="173"/>
        <end position="194"/>
    </location>
</feature>
<organism evidence="2 3">
    <name type="scientific">Nocardia mexicana</name>
    <dbReference type="NCBI Taxonomy" id="279262"/>
    <lineage>
        <taxon>Bacteria</taxon>
        <taxon>Bacillati</taxon>
        <taxon>Actinomycetota</taxon>
        <taxon>Actinomycetes</taxon>
        <taxon>Mycobacteriales</taxon>
        <taxon>Nocardiaceae</taxon>
        <taxon>Nocardia</taxon>
    </lineage>
</organism>
<reference evidence="2 3" key="1">
    <citation type="submission" date="2018-07" db="EMBL/GenBank/DDBJ databases">
        <title>Genomic Encyclopedia of Type Strains, Phase IV (KMG-IV): sequencing the most valuable type-strain genomes for metagenomic binning, comparative biology and taxonomic classification.</title>
        <authorList>
            <person name="Goeker M."/>
        </authorList>
    </citation>
    <scope>NUCLEOTIDE SEQUENCE [LARGE SCALE GENOMIC DNA]</scope>
    <source>
        <strain evidence="2 3">DSM 44952</strain>
    </source>
</reference>
<protein>
    <submittedName>
        <fullName evidence="2">ABC-type transport system involved in multi-copper enzyme maturation permease subunit</fullName>
    </submittedName>
</protein>
<feature type="transmembrane region" description="Helical" evidence="1">
    <location>
        <begin position="84"/>
        <end position="104"/>
    </location>
</feature>
<feature type="transmembrane region" description="Helical" evidence="1">
    <location>
        <begin position="125"/>
        <end position="149"/>
    </location>
</feature>
<dbReference type="RefSeq" id="WP_068022350.1">
    <property type="nucleotide sequence ID" value="NZ_QQAZ01000009.1"/>
</dbReference>
<feature type="transmembrane region" description="Helical" evidence="1">
    <location>
        <begin position="267"/>
        <end position="287"/>
    </location>
</feature>
<feature type="transmembrane region" description="Helical" evidence="1">
    <location>
        <begin position="201"/>
        <end position="219"/>
    </location>
</feature>